<evidence type="ECO:0000313" key="3">
    <source>
        <dbReference type="Proteomes" id="UP001595952"/>
    </source>
</evidence>
<dbReference type="PANTHER" id="PTHR38463:SF1">
    <property type="entry name" value="STRESS RESPONSE PROTEIN YSNF"/>
    <property type="match status" value="1"/>
</dbReference>
<proteinExistence type="predicted"/>
<dbReference type="InterPro" id="IPR052967">
    <property type="entry name" value="Stress_Response_Assoc"/>
</dbReference>
<dbReference type="InterPro" id="IPR019060">
    <property type="entry name" value="DUF2382"/>
</dbReference>
<accession>A0ABV9I9R5</accession>
<feature type="domain" description="DUF2382" evidence="1">
    <location>
        <begin position="33"/>
        <end position="143"/>
    </location>
</feature>
<sequence length="161" mass="18126">MTDRRPEDDAALTPRLTREELVTSADVIPQGVIELRAEQLLVEKQREVAGALTFSREVRHETVQVPVDLITEVLIIEHVQGAQGVLLDGQPLAPGERREVVIYREEAEVAKRVVVSEEVRIGKRTVSETRVFDATLAHEELVIHETGEVRRLQGAEVRREP</sequence>
<keyword evidence="3" id="KW-1185">Reference proteome</keyword>
<dbReference type="Pfam" id="PF09557">
    <property type="entry name" value="DUF2382"/>
    <property type="match status" value="1"/>
</dbReference>
<protein>
    <submittedName>
        <fullName evidence="2">YsnF/AvaK domain-containing protein</fullName>
    </submittedName>
</protein>
<dbReference type="PANTHER" id="PTHR38463">
    <property type="entry name" value="STRESS RESPONSE PROTEIN YSNF"/>
    <property type="match status" value="1"/>
</dbReference>
<organism evidence="2 3">
    <name type="scientific">Deinococcus hohokamensis</name>
    <dbReference type="NCBI Taxonomy" id="309883"/>
    <lineage>
        <taxon>Bacteria</taxon>
        <taxon>Thermotogati</taxon>
        <taxon>Deinococcota</taxon>
        <taxon>Deinococci</taxon>
        <taxon>Deinococcales</taxon>
        <taxon>Deinococcaceae</taxon>
        <taxon>Deinococcus</taxon>
    </lineage>
</organism>
<dbReference type="NCBIfam" id="TIGR02271">
    <property type="entry name" value="YsnF/AvaK domain"/>
    <property type="match status" value="1"/>
</dbReference>
<name>A0ABV9I9R5_9DEIO</name>
<dbReference type="EMBL" id="JBHSEI010000008">
    <property type="protein sequence ID" value="MFC4639059.1"/>
    <property type="molecule type" value="Genomic_DNA"/>
</dbReference>
<reference evidence="3" key="1">
    <citation type="journal article" date="2019" name="Int. J. Syst. Evol. Microbiol.">
        <title>The Global Catalogue of Microorganisms (GCM) 10K type strain sequencing project: providing services to taxonomists for standard genome sequencing and annotation.</title>
        <authorList>
            <consortium name="The Broad Institute Genomics Platform"/>
            <consortium name="The Broad Institute Genome Sequencing Center for Infectious Disease"/>
            <person name="Wu L."/>
            <person name="Ma J."/>
        </authorList>
    </citation>
    <scope>NUCLEOTIDE SEQUENCE [LARGE SCALE GENOMIC DNA]</scope>
    <source>
        <strain evidence="3">CCUG 55995</strain>
    </source>
</reference>
<evidence type="ECO:0000259" key="1">
    <source>
        <dbReference type="Pfam" id="PF09557"/>
    </source>
</evidence>
<evidence type="ECO:0000313" key="2">
    <source>
        <dbReference type="EMBL" id="MFC4639059.1"/>
    </source>
</evidence>
<comment type="caution">
    <text evidence="2">The sequence shown here is derived from an EMBL/GenBank/DDBJ whole genome shotgun (WGS) entry which is preliminary data.</text>
</comment>
<gene>
    <name evidence="2" type="ORF">ACFO0D_11990</name>
</gene>
<dbReference type="RefSeq" id="WP_380062058.1">
    <property type="nucleotide sequence ID" value="NZ_JBHSEI010000008.1"/>
</dbReference>
<dbReference type="Proteomes" id="UP001595952">
    <property type="component" value="Unassembled WGS sequence"/>
</dbReference>